<sequence length="90" mass="10033">MCVWITSSLTPSIANTNLGRHQPEGGIKTLGMLLIITSLELYPGQGISSQIVAAFGPSIAEWWISGRLQEQPDRHICQQYRERKSSLDHI</sequence>
<reference evidence="1 2" key="1">
    <citation type="submission" date="2019-03" db="EMBL/GenBank/DDBJ databases">
        <title>Nematode-trapping fungi genome.</title>
        <authorList>
            <person name="Vidal-Diez De Ulzurrun G."/>
        </authorList>
    </citation>
    <scope>NUCLEOTIDE SEQUENCE [LARGE SCALE GENOMIC DNA]</scope>
    <source>
        <strain evidence="1 2">TWF154</strain>
    </source>
</reference>
<evidence type="ECO:0000313" key="2">
    <source>
        <dbReference type="Proteomes" id="UP000297595"/>
    </source>
</evidence>
<organism evidence="1 2">
    <name type="scientific">Orbilia oligospora</name>
    <name type="common">Nematode-trapping fungus</name>
    <name type="synonym">Arthrobotrys oligospora</name>
    <dbReference type="NCBI Taxonomy" id="2813651"/>
    <lineage>
        <taxon>Eukaryota</taxon>
        <taxon>Fungi</taxon>
        <taxon>Dikarya</taxon>
        <taxon>Ascomycota</taxon>
        <taxon>Pezizomycotina</taxon>
        <taxon>Orbiliomycetes</taxon>
        <taxon>Orbiliales</taxon>
        <taxon>Orbiliaceae</taxon>
        <taxon>Orbilia</taxon>
    </lineage>
</organism>
<comment type="caution">
    <text evidence="1">The sequence shown here is derived from an EMBL/GenBank/DDBJ whole genome shotgun (WGS) entry which is preliminary data.</text>
</comment>
<accession>A0A7C8TSN2</accession>
<evidence type="ECO:0000313" key="1">
    <source>
        <dbReference type="EMBL" id="TGJ67150.1"/>
    </source>
</evidence>
<proteinExistence type="predicted"/>
<name>A0A7C8TSN2_ORBOL</name>
<dbReference type="EMBL" id="SOZJ01000005">
    <property type="protein sequence ID" value="TGJ67150.1"/>
    <property type="molecule type" value="Genomic_DNA"/>
</dbReference>
<gene>
    <name evidence="1" type="ORF">EYR41_008725</name>
</gene>
<dbReference type="AlphaFoldDB" id="A0A7C8TSN2"/>
<protein>
    <submittedName>
        <fullName evidence="1">Uncharacterized protein</fullName>
    </submittedName>
</protein>
<dbReference type="Proteomes" id="UP000297595">
    <property type="component" value="Unassembled WGS sequence"/>
</dbReference>